<dbReference type="STRING" id="576118.SAMN05216216_12720"/>
<keyword evidence="2 5" id="KW-0812">Transmembrane</keyword>
<comment type="subcellular location">
    <subcellularLocation>
        <location evidence="1">Membrane</location>
        <topology evidence="1">Multi-pass membrane protein</topology>
    </subcellularLocation>
</comment>
<protein>
    <recommendedName>
        <fullName evidence="8">DUF4870 domain-containing protein</fullName>
    </recommendedName>
</protein>
<feature type="transmembrane region" description="Helical" evidence="5">
    <location>
        <begin position="49"/>
        <end position="68"/>
    </location>
</feature>
<dbReference type="Proteomes" id="UP000199008">
    <property type="component" value="Unassembled WGS sequence"/>
</dbReference>
<evidence type="ECO:0000313" key="7">
    <source>
        <dbReference type="Proteomes" id="UP000199008"/>
    </source>
</evidence>
<evidence type="ECO:0000256" key="3">
    <source>
        <dbReference type="ARBA" id="ARBA00022989"/>
    </source>
</evidence>
<evidence type="ECO:0000256" key="4">
    <source>
        <dbReference type="ARBA" id="ARBA00023136"/>
    </source>
</evidence>
<feature type="transmembrane region" description="Helical" evidence="5">
    <location>
        <begin position="16"/>
        <end position="37"/>
    </location>
</feature>
<keyword evidence="3 5" id="KW-1133">Transmembrane helix</keyword>
<evidence type="ECO:0000256" key="5">
    <source>
        <dbReference type="SAM" id="Phobius"/>
    </source>
</evidence>
<organism evidence="6 7">
    <name type="scientific">Lacicoccus qingdaonensis</name>
    <dbReference type="NCBI Taxonomy" id="576118"/>
    <lineage>
        <taxon>Bacteria</taxon>
        <taxon>Bacillati</taxon>
        <taxon>Bacillota</taxon>
        <taxon>Bacilli</taxon>
        <taxon>Bacillales</taxon>
        <taxon>Salinicoccaceae</taxon>
        <taxon>Lacicoccus</taxon>
    </lineage>
</organism>
<dbReference type="RefSeq" id="WP_092987682.1">
    <property type="nucleotide sequence ID" value="NZ_FNFY01000027.1"/>
</dbReference>
<sequence>MTQNTQNYKAGYDSSLVLVSYILAIFTMIVGPLLIWALKKDDDPETAEALRHVANFGISYTIYAFIAWLTTVVLIGFVLGPIVQVAMIVFIVIGIIKTMNGESYKPPFTLDIIK</sequence>
<accession>A0A1G9HW10</accession>
<dbReference type="AlphaFoldDB" id="A0A1G9HW10"/>
<dbReference type="InterPro" id="IPR019109">
    <property type="entry name" value="MamF_MmsF"/>
</dbReference>
<proteinExistence type="predicted"/>
<evidence type="ECO:0000313" key="6">
    <source>
        <dbReference type="EMBL" id="SDL17141.1"/>
    </source>
</evidence>
<evidence type="ECO:0008006" key="8">
    <source>
        <dbReference type="Google" id="ProtNLM"/>
    </source>
</evidence>
<evidence type="ECO:0000256" key="1">
    <source>
        <dbReference type="ARBA" id="ARBA00004141"/>
    </source>
</evidence>
<keyword evidence="7" id="KW-1185">Reference proteome</keyword>
<gene>
    <name evidence="6" type="ORF">SAMN05216216_12720</name>
</gene>
<keyword evidence="4 5" id="KW-0472">Membrane</keyword>
<evidence type="ECO:0000256" key="2">
    <source>
        <dbReference type="ARBA" id="ARBA00022692"/>
    </source>
</evidence>
<dbReference type="EMBL" id="FNFY01000027">
    <property type="protein sequence ID" value="SDL17141.1"/>
    <property type="molecule type" value="Genomic_DNA"/>
</dbReference>
<reference evidence="7" key="1">
    <citation type="submission" date="2016-10" db="EMBL/GenBank/DDBJ databases">
        <authorList>
            <person name="Varghese N."/>
            <person name="Submissions S."/>
        </authorList>
    </citation>
    <scope>NUCLEOTIDE SEQUENCE [LARGE SCALE GENOMIC DNA]</scope>
    <source>
        <strain evidence="7">CGMCC 1.8895</strain>
    </source>
</reference>
<name>A0A1G9HW10_9BACL</name>
<dbReference type="Pfam" id="PF09685">
    <property type="entry name" value="MamF_MmsF"/>
    <property type="match status" value="1"/>
</dbReference>
<dbReference type="OrthoDB" id="9808930at2"/>
<feature type="transmembrane region" description="Helical" evidence="5">
    <location>
        <begin position="74"/>
        <end position="96"/>
    </location>
</feature>